<feature type="region of interest" description="Disordered" evidence="1">
    <location>
        <begin position="1"/>
        <end position="75"/>
    </location>
</feature>
<feature type="compositionally biased region" description="Pro residues" evidence="1">
    <location>
        <begin position="36"/>
        <end position="46"/>
    </location>
</feature>
<dbReference type="EMBL" id="KZ858949">
    <property type="protein sequence ID" value="RDW28866.1"/>
    <property type="molecule type" value="Genomic_DNA"/>
</dbReference>
<dbReference type="eggNOG" id="KOG4525">
    <property type="taxonomic scope" value="Eukaryota"/>
</dbReference>
<reference evidence="4 6" key="2">
    <citation type="submission" date="2018-07" db="EMBL/GenBank/DDBJ databases">
        <title>Draft Genome Assemblies for Five Robust Yarrowia lipolytica Strains Exhibiting High Lipid Production and Pentose Sugar Utilization and Sugar Alcohol Secretion from Undetoxified Lignocellulosic Biomass Hydrolysates.</title>
        <authorList>
            <consortium name="DOE Joint Genome Institute"/>
            <person name="Walker C."/>
            <person name="Ryu S."/>
            <person name="Na H."/>
            <person name="Zane M."/>
            <person name="LaButti K."/>
            <person name="Lipzen A."/>
            <person name="Haridas S."/>
            <person name="Barry K."/>
            <person name="Grigoriev I.V."/>
            <person name="Quarterman J."/>
            <person name="Slininger P."/>
            <person name="Dien B."/>
            <person name="Trinh C.T."/>
        </authorList>
    </citation>
    <scope>NUCLEOTIDE SEQUENCE [LARGE SCALE GENOMIC DNA]</scope>
    <source>
        <strain evidence="4 6">YB392</strain>
    </source>
</reference>
<dbReference type="InterPro" id="IPR001229">
    <property type="entry name" value="Jacalin-like_lectin_dom"/>
</dbReference>
<accession>A0A1D8NQJ8</accession>
<proteinExistence type="predicted"/>
<reference evidence="3 5" key="1">
    <citation type="journal article" date="2016" name="PLoS ONE">
        <title>Sequence Assembly of Yarrowia lipolytica Strain W29/CLIB89 Shows Transposable Element Diversity.</title>
        <authorList>
            <person name="Magnan C."/>
            <person name="Yu J."/>
            <person name="Chang I."/>
            <person name="Jahn E."/>
            <person name="Kanomata Y."/>
            <person name="Wu J."/>
            <person name="Zeller M."/>
            <person name="Oakes M."/>
            <person name="Baldi P."/>
            <person name="Sandmeyer S."/>
        </authorList>
    </citation>
    <scope>NUCLEOTIDE SEQUENCE [LARGE SCALE GENOMIC DNA]</scope>
    <source>
        <strain evidence="3">CLIB89</strain>
        <strain evidence="5">CLIB89(W29)</strain>
    </source>
</reference>
<name>A0A1D8NQJ8_YARLL</name>
<dbReference type="KEGG" id="yli:2907919"/>
<dbReference type="VEuPathDB" id="FungiDB:YALI0_F30459g"/>
<evidence type="ECO:0000256" key="1">
    <source>
        <dbReference type="SAM" id="MobiDB-lite"/>
    </source>
</evidence>
<organism evidence="3 5">
    <name type="scientific">Yarrowia lipolytica</name>
    <name type="common">Candida lipolytica</name>
    <dbReference type="NCBI Taxonomy" id="4952"/>
    <lineage>
        <taxon>Eukaryota</taxon>
        <taxon>Fungi</taxon>
        <taxon>Dikarya</taxon>
        <taxon>Ascomycota</taxon>
        <taxon>Saccharomycotina</taxon>
        <taxon>Dipodascomycetes</taxon>
        <taxon>Dipodascales</taxon>
        <taxon>Dipodascales incertae sedis</taxon>
        <taxon>Yarrowia</taxon>
    </lineage>
</organism>
<dbReference type="AlphaFoldDB" id="A0A1D8NQJ8"/>
<evidence type="ECO:0000313" key="3">
    <source>
        <dbReference type="EMBL" id="AOW07911.1"/>
    </source>
</evidence>
<dbReference type="GeneID" id="2907919"/>
<dbReference type="OrthoDB" id="74460at2759"/>
<evidence type="ECO:0000313" key="5">
    <source>
        <dbReference type="Proteomes" id="UP000182444"/>
    </source>
</evidence>
<dbReference type="OMA" id="MFRNNFG"/>
<dbReference type="SMART" id="SM00915">
    <property type="entry name" value="Jacalin"/>
    <property type="match status" value="1"/>
</dbReference>
<dbReference type="GO" id="GO:0005737">
    <property type="term" value="C:cytoplasm"/>
    <property type="evidence" value="ECO:0007669"/>
    <property type="project" value="TreeGrafter"/>
</dbReference>
<evidence type="ECO:0000313" key="4">
    <source>
        <dbReference type="EMBL" id="RDW28866.1"/>
    </source>
</evidence>
<dbReference type="SUPFAM" id="SSF55486">
    <property type="entry name" value="Metalloproteases ('zincins'), catalytic domain"/>
    <property type="match status" value="1"/>
</dbReference>
<dbReference type="RefSeq" id="XP_506051.1">
    <property type="nucleotide sequence ID" value="XM_506051.1"/>
</dbReference>
<sequence length="702" mass="78112">MKGLFGRKKNDREYYGSDHASYAGGSQTTPENHGPTPGPPPGPPPASQQQQPMGAPPPPGPPPAQSSGSRSDAPKMLNVRNNDVMHERFVIVHGNAGPKGLDAINCGNVVVTHHLNEFPSQRFPVADNYFKAFVHLAPGPNQLCVTYEYPDNRQPVSTSLTLIYTPLLQDPPLHLCLILGRDSKGEFQSQSYKKQIEGNSLDLAVKKMRMAGYMMSAFTNEIMLRNGFGNRTFRFHEEWDVDTLSNRESKTCRSTIKVHIVRSELSVAEINSPDYAQQNSSGKDTGKLFNIAYDALKRHGLPFTQDEVEHRAACVFVDSEWNIKRQLITGHAALGGGISNVRLAIFGGHALWTWPSCVEEMVPALLDNTMVDVREVANDSRQSGSAWEALNVSQGAFMHEIGHLLGCPHQPDGIMLRGYLTWNRSFLAKEVTLGKGFHRPCLPADECSWHRLDALRFRHHPSFRLPHEHFPAPGKPNLYPVENGTIAKATSGIYLVEVHVEDWCRGHLEFAEDPQREVFLFEHDLRQAIKDPQYRDPKKPMRLEILSVGGQVTIDDFSKALCARDQNNAFQSYELGNKIGDETKAYFGHHNLVGVRLYAGDAVDGVEFLTQGSSVLFGKRGGKMTETIFEPGEHIVGFFVRAGYWLDAIQLITNRRRSALVGKTGGGDPHELIPPTGYRLVGMHGHMVNWLYGIGVVYEAIQ</sequence>
<dbReference type="PANTHER" id="PTHR21054">
    <property type="entry name" value="ZINC METALLOPROTEINASE-RELATED"/>
    <property type="match status" value="1"/>
</dbReference>
<dbReference type="Pfam" id="PF01419">
    <property type="entry name" value="Jacalin"/>
    <property type="match status" value="1"/>
</dbReference>
<dbReference type="Proteomes" id="UP000182444">
    <property type="component" value="Chromosome 1F"/>
</dbReference>
<dbReference type="PROSITE" id="PS51752">
    <property type="entry name" value="JACALIN_LECTIN"/>
    <property type="match status" value="1"/>
</dbReference>
<dbReference type="PANTHER" id="PTHR21054:SF2">
    <property type="entry name" value="MIP04191P"/>
    <property type="match status" value="1"/>
</dbReference>
<protein>
    <submittedName>
        <fullName evidence="4">Putative peptidase family-domain-containing protein</fullName>
    </submittedName>
</protein>
<feature type="compositionally biased region" description="Pro residues" evidence="1">
    <location>
        <begin position="54"/>
        <end position="64"/>
    </location>
</feature>
<dbReference type="InterPro" id="IPR021917">
    <property type="entry name" value="Unchr_Zn-peptidase-like"/>
</dbReference>
<dbReference type="EMBL" id="CP017558">
    <property type="protein sequence ID" value="AOW07911.1"/>
    <property type="molecule type" value="Genomic_DNA"/>
</dbReference>
<evidence type="ECO:0000259" key="2">
    <source>
        <dbReference type="PROSITE" id="PS51752"/>
    </source>
</evidence>
<feature type="domain" description="Jacalin-type lectin" evidence="2">
    <location>
        <begin position="569"/>
        <end position="700"/>
    </location>
</feature>
<dbReference type="SUPFAM" id="SSF51101">
    <property type="entry name" value="Mannose-binding lectins"/>
    <property type="match status" value="1"/>
</dbReference>
<dbReference type="Pfam" id="PF12044">
    <property type="entry name" value="Metallopep"/>
    <property type="match status" value="1"/>
</dbReference>
<dbReference type="InterPro" id="IPR053002">
    <property type="entry name" value="Metalloproteinase_M10B"/>
</dbReference>
<gene>
    <name evidence="4" type="ORF">B0I71DRAFT_126809</name>
    <name evidence="3" type="ORF">YALI1_F38088g</name>
</gene>
<dbReference type="Proteomes" id="UP000256601">
    <property type="component" value="Unassembled WGS sequence"/>
</dbReference>
<evidence type="ECO:0000313" key="6">
    <source>
        <dbReference type="Proteomes" id="UP000256601"/>
    </source>
</evidence>
<dbReference type="VEuPathDB" id="FungiDB:YALI1_F38088g"/>
<dbReference type="InterPro" id="IPR036404">
    <property type="entry name" value="Jacalin-like_lectin_dom_sf"/>
</dbReference>
<dbReference type="Gene3D" id="2.100.10.30">
    <property type="entry name" value="Jacalin-like lectin domain"/>
    <property type="match status" value="1"/>
</dbReference>